<evidence type="ECO:0000313" key="5">
    <source>
        <dbReference type="Proteomes" id="UP000320239"/>
    </source>
</evidence>
<dbReference type="PROSITE" id="PS51318">
    <property type="entry name" value="TAT"/>
    <property type="match status" value="1"/>
</dbReference>
<organism evidence="4 5">
    <name type="scientific">Actinoplanes teichomyceticus</name>
    <dbReference type="NCBI Taxonomy" id="1867"/>
    <lineage>
        <taxon>Bacteria</taxon>
        <taxon>Bacillati</taxon>
        <taxon>Actinomycetota</taxon>
        <taxon>Actinomycetes</taxon>
        <taxon>Micromonosporales</taxon>
        <taxon>Micromonosporaceae</taxon>
        <taxon>Actinoplanes</taxon>
    </lineage>
</organism>
<feature type="signal peptide" evidence="2">
    <location>
        <begin position="1"/>
        <end position="33"/>
    </location>
</feature>
<dbReference type="Pfam" id="PF11790">
    <property type="entry name" value="Glyco_hydro_cc"/>
    <property type="match status" value="1"/>
</dbReference>
<feature type="region of interest" description="Disordered" evidence="1">
    <location>
        <begin position="160"/>
        <end position="184"/>
    </location>
</feature>
<keyword evidence="4" id="KW-0430">Lectin</keyword>
<dbReference type="Pfam" id="PF00652">
    <property type="entry name" value="Ricin_B_lectin"/>
    <property type="match status" value="1"/>
</dbReference>
<dbReference type="SUPFAM" id="SSF51445">
    <property type="entry name" value="(Trans)glycosidases"/>
    <property type="match status" value="1"/>
</dbReference>
<keyword evidence="5" id="KW-1185">Reference proteome</keyword>
<dbReference type="GO" id="GO:0030246">
    <property type="term" value="F:carbohydrate binding"/>
    <property type="evidence" value="ECO:0007669"/>
    <property type="project" value="UniProtKB-KW"/>
</dbReference>
<dbReference type="InterPro" id="IPR000772">
    <property type="entry name" value="Ricin_B_lectin"/>
</dbReference>
<dbReference type="PANTHER" id="PTHR34154:SF3">
    <property type="entry name" value="ALKALI-SENSITIVE LINKAGE PROTEIN 1"/>
    <property type="match status" value="1"/>
</dbReference>
<gene>
    <name evidence="4" type="ORF">FHX34_1011254</name>
</gene>
<feature type="domain" description="Ricin B lectin" evidence="3">
    <location>
        <begin position="36"/>
        <end position="158"/>
    </location>
</feature>
<dbReference type="PROSITE" id="PS50231">
    <property type="entry name" value="RICIN_B_LECTIN"/>
    <property type="match status" value="1"/>
</dbReference>
<dbReference type="PANTHER" id="PTHR34154">
    <property type="entry name" value="ALKALI-SENSITIVE LINKAGE PROTEIN 1"/>
    <property type="match status" value="1"/>
</dbReference>
<dbReference type="Proteomes" id="UP000320239">
    <property type="component" value="Unassembled WGS sequence"/>
</dbReference>
<protein>
    <submittedName>
        <fullName evidence="4">Ricin-type beta-trefoil lectin protein</fullName>
    </submittedName>
</protein>
<feature type="compositionally biased region" description="Low complexity" evidence="1">
    <location>
        <begin position="160"/>
        <end position="182"/>
    </location>
</feature>
<reference evidence="4 5" key="1">
    <citation type="submission" date="2019-06" db="EMBL/GenBank/DDBJ databases">
        <title>Sequencing the genomes of 1000 actinobacteria strains.</title>
        <authorList>
            <person name="Klenk H.-P."/>
        </authorList>
    </citation>
    <scope>NUCLEOTIDE SEQUENCE [LARGE SCALE GENOMIC DNA]</scope>
    <source>
        <strain evidence="4 5">DSM 43866</strain>
    </source>
</reference>
<dbReference type="CDD" id="cd23451">
    <property type="entry name" value="beta-trefoil_Ricin_laminarinase"/>
    <property type="match status" value="1"/>
</dbReference>
<accession>A0A561WQY3</accession>
<dbReference type="GO" id="GO:0071966">
    <property type="term" value="P:fungal-type cell wall polysaccharide metabolic process"/>
    <property type="evidence" value="ECO:0007669"/>
    <property type="project" value="TreeGrafter"/>
</dbReference>
<keyword evidence="2" id="KW-0732">Signal</keyword>
<name>A0A561WQY3_ACTTI</name>
<dbReference type="RefSeq" id="WP_122981672.1">
    <property type="nucleotide sequence ID" value="NZ_BOMX01000027.1"/>
</dbReference>
<evidence type="ECO:0000256" key="2">
    <source>
        <dbReference type="SAM" id="SignalP"/>
    </source>
</evidence>
<comment type="caution">
    <text evidence="4">The sequence shown here is derived from an EMBL/GenBank/DDBJ whole genome shotgun (WGS) entry which is preliminary data.</text>
</comment>
<proteinExistence type="predicted"/>
<evidence type="ECO:0000256" key="1">
    <source>
        <dbReference type="SAM" id="MobiDB-lite"/>
    </source>
</evidence>
<dbReference type="Gene3D" id="3.20.20.80">
    <property type="entry name" value="Glycosidases"/>
    <property type="match status" value="1"/>
</dbReference>
<dbReference type="InterPro" id="IPR053183">
    <property type="entry name" value="ASL1"/>
</dbReference>
<dbReference type="Gene3D" id="2.80.10.50">
    <property type="match status" value="1"/>
</dbReference>
<dbReference type="OrthoDB" id="8611574at2"/>
<dbReference type="InterPro" id="IPR024655">
    <property type="entry name" value="Asl1_glyco_hydro_catalytic"/>
</dbReference>
<dbReference type="EMBL" id="VIWY01000001">
    <property type="protein sequence ID" value="TWG26273.1"/>
    <property type="molecule type" value="Genomic_DNA"/>
</dbReference>
<sequence length="422" mass="44342">MSAARSRRRILAVTLSCTVVAGLGVLGVTTAMAADAGPITGIGGKCVDVAGANPANGTAVQLYDCNGTGAQRWTVDGDRIQALGKCLDVTAASTTDGAKVQLYDCNGTGAQKWSAQGGRLVNTGSGKCLDATGQSPANGARLQIWTCTGAANQAWQLPGATTAPTTTAPTTTAPTARPPAGAKKGVSTWQFTGLAGAVQDVGAKWYYNWGTNNDSMPANAEFVPMIWDENVVTAANLAKVRTEGSTLLGFNEPDLAGQAEMTVEQALDLWPQLQATGMRLGSPAVAFGGNTAGGWLDRFMTGARQRNLRVDFITLHWYGSDFSDAAVSQFMGYVKAVHDRYRLPIWITEFGLMNFSGAPKYPSTAQITAFIRNATAQLESASYVERYAWFSLPAVGDSVDYGLYRDATTPTEAGKAYRAAGG</sequence>
<dbReference type="InterPro" id="IPR017853">
    <property type="entry name" value="GH"/>
</dbReference>
<dbReference type="InterPro" id="IPR035992">
    <property type="entry name" value="Ricin_B-like_lectins"/>
</dbReference>
<dbReference type="AlphaFoldDB" id="A0A561WQY3"/>
<evidence type="ECO:0000313" key="4">
    <source>
        <dbReference type="EMBL" id="TWG26273.1"/>
    </source>
</evidence>
<dbReference type="InterPro" id="IPR006311">
    <property type="entry name" value="TAT_signal"/>
</dbReference>
<dbReference type="SMART" id="SM00458">
    <property type="entry name" value="RICIN"/>
    <property type="match status" value="1"/>
</dbReference>
<feature type="chain" id="PRO_5022181101" evidence="2">
    <location>
        <begin position="34"/>
        <end position="422"/>
    </location>
</feature>
<dbReference type="SUPFAM" id="SSF50370">
    <property type="entry name" value="Ricin B-like lectins"/>
    <property type="match status" value="1"/>
</dbReference>
<evidence type="ECO:0000259" key="3">
    <source>
        <dbReference type="SMART" id="SM00458"/>
    </source>
</evidence>